<comment type="caution">
    <text evidence="2">The sequence shown here is derived from an EMBL/GenBank/DDBJ whole genome shotgun (WGS) entry which is preliminary data.</text>
</comment>
<feature type="region of interest" description="Disordered" evidence="1">
    <location>
        <begin position="377"/>
        <end position="453"/>
    </location>
</feature>
<dbReference type="EMBL" id="QGMK01000168">
    <property type="protein sequence ID" value="TVY83651.1"/>
    <property type="molecule type" value="Genomic_DNA"/>
</dbReference>
<gene>
    <name evidence="2" type="ORF">LSUE1_G001987</name>
</gene>
<feature type="compositionally biased region" description="Low complexity" evidence="1">
    <location>
        <begin position="431"/>
        <end position="453"/>
    </location>
</feature>
<proteinExistence type="predicted"/>
<feature type="compositionally biased region" description="Pro residues" evidence="1">
    <location>
        <begin position="386"/>
        <end position="398"/>
    </location>
</feature>
<reference evidence="2 3" key="1">
    <citation type="submission" date="2018-05" db="EMBL/GenBank/DDBJ databases">
        <title>Genome sequencing and assembly of the regulated plant pathogen Lachnellula willkommii and related sister species for the development of diagnostic species identification markers.</title>
        <authorList>
            <person name="Giroux E."/>
            <person name="Bilodeau G."/>
        </authorList>
    </citation>
    <scope>NUCLEOTIDE SEQUENCE [LARGE SCALE GENOMIC DNA]</scope>
    <source>
        <strain evidence="2 3">CBS 268.59</strain>
    </source>
</reference>
<evidence type="ECO:0000256" key="1">
    <source>
        <dbReference type="SAM" id="MobiDB-lite"/>
    </source>
</evidence>
<accession>A0A8T9CDN5</accession>
<dbReference type="Proteomes" id="UP000469558">
    <property type="component" value="Unassembled WGS sequence"/>
</dbReference>
<protein>
    <submittedName>
        <fullName evidence="2">Uncharacterized protein</fullName>
    </submittedName>
</protein>
<evidence type="ECO:0000313" key="2">
    <source>
        <dbReference type="EMBL" id="TVY83651.1"/>
    </source>
</evidence>
<evidence type="ECO:0000313" key="3">
    <source>
        <dbReference type="Proteomes" id="UP000469558"/>
    </source>
</evidence>
<sequence>MSFGWSIGDVIAGLKVVWDVWEAVSDGPLNARFEASQFFDEFAHIVNRLEDWGKRKAACASDSRLAASNQQLREQCTLFLKRHMSLIQHANPNTKAIRQSRSTWLQRVTFSQNQIVSLYQQVSWPFERKEVEKLRGKLQFFLQLATYDVTAATHTVAINTHDAVQDIRDTFRTSNAELLSSNLKLVSSHLDLVSLITLNLKRVTYPLEPGPDTDDIDFAMLRQFEQALRPPQPLGALEGPSRRAGLPWSPRSYHDNAEYAAVSPAVTYNQAASPFDQNEIRGLISMRLDNMSMRIGRVDTMESIPESGARQRITSATQPLLNRLQDMRDQIGHAVGITNHPLNYSTTMILEPESALRQELEAWNNLEERIEREILHPGRLLTPTPATLPNPMPIPIPTRRPSTSAYPRPSPSDGWHGPPRSSPGSNGGGISSSPNLSGPSSHTRSLSASSASPSQSFRLDHYLPVHISYPMHVVNAVIHSISRFDDGDVHSITATTEDGTTEIRHSIDLRAASPTETSMKPFLDNAHVEKTQRYRTQFQGAHNLKITKCNRVSRFQSPPIYKFNNQKDFLEFQGLLLNKTVKHCVDVKYIKSTDDDAQCRQGTVRILLDPFNGCRYILYFRHSSNQKYGFVEWPVSIFKDPKEPGKKASTLRLESHDGKSLSLAKGLSRRNTQGSVATINSFESSSEPAFGRMQDRSTSKSVRGLVLEFYSSAECHEFWKEFRIKEVSFLPSPSDHGLGFNFTAELP</sequence>
<dbReference type="OrthoDB" id="5400409at2759"/>
<dbReference type="AlphaFoldDB" id="A0A8T9CDN5"/>
<name>A0A8T9CDN5_9HELO</name>
<keyword evidence="3" id="KW-1185">Reference proteome</keyword>
<organism evidence="2 3">
    <name type="scientific">Lachnellula suecica</name>
    <dbReference type="NCBI Taxonomy" id="602035"/>
    <lineage>
        <taxon>Eukaryota</taxon>
        <taxon>Fungi</taxon>
        <taxon>Dikarya</taxon>
        <taxon>Ascomycota</taxon>
        <taxon>Pezizomycotina</taxon>
        <taxon>Leotiomycetes</taxon>
        <taxon>Helotiales</taxon>
        <taxon>Lachnaceae</taxon>
        <taxon>Lachnellula</taxon>
    </lineage>
</organism>